<feature type="region of interest" description="Disordered" evidence="2">
    <location>
        <begin position="1"/>
        <end position="24"/>
    </location>
</feature>
<keyword evidence="3" id="KW-1133">Transmembrane helix</keyword>
<evidence type="ECO:0000313" key="5">
    <source>
        <dbReference type="EMBL" id="WOO86191.1"/>
    </source>
</evidence>
<accession>A0AAF0YKR1</accession>
<reference evidence="5" key="1">
    <citation type="submission" date="2023-10" db="EMBL/GenBank/DDBJ databases">
        <authorList>
            <person name="Noh H."/>
        </authorList>
    </citation>
    <scope>NUCLEOTIDE SEQUENCE</scope>
    <source>
        <strain evidence="5">DUCC4014</strain>
    </source>
</reference>
<keyword evidence="3" id="KW-0472">Membrane</keyword>
<organism evidence="5 6">
    <name type="scientific">Vanrija pseudolonga</name>
    <dbReference type="NCBI Taxonomy" id="143232"/>
    <lineage>
        <taxon>Eukaryota</taxon>
        <taxon>Fungi</taxon>
        <taxon>Dikarya</taxon>
        <taxon>Basidiomycota</taxon>
        <taxon>Agaricomycotina</taxon>
        <taxon>Tremellomycetes</taxon>
        <taxon>Trichosporonales</taxon>
        <taxon>Trichosporonaceae</taxon>
        <taxon>Vanrija</taxon>
    </lineage>
</organism>
<dbReference type="SUPFAM" id="SSF53474">
    <property type="entry name" value="alpha/beta-Hydrolases"/>
    <property type="match status" value="1"/>
</dbReference>
<keyword evidence="6" id="KW-1185">Reference proteome</keyword>
<feature type="region of interest" description="Disordered" evidence="2">
    <location>
        <begin position="598"/>
        <end position="646"/>
    </location>
</feature>
<feature type="domain" description="Alpha/beta hydrolase fold-3" evidence="4">
    <location>
        <begin position="226"/>
        <end position="459"/>
    </location>
</feature>
<dbReference type="InterPro" id="IPR029058">
    <property type="entry name" value="AB_hydrolase_fold"/>
</dbReference>
<dbReference type="InterPro" id="IPR050300">
    <property type="entry name" value="GDXG_lipolytic_enzyme"/>
</dbReference>
<dbReference type="Gene3D" id="3.40.50.1820">
    <property type="entry name" value="alpha/beta hydrolase"/>
    <property type="match status" value="1"/>
</dbReference>
<evidence type="ECO:0000313" key="6">
    <source>
        <dbReference type="Proteomes" id="UP000827549"/>
    </source>
</evidence>
<name>A0AAF0YKR1_9TREE</name>
<evidence type="ECO:0000256" key="2">
    <source>
        <dbReference type="SAM" id="MobiDB-lite"/>
    </source>
</evidence>
<gene>
    <name evidence="5" type="primary">SAY1</name>
    <name evidence="5" type="ORF">LOC62_07G009677</name>
</gene>
<evidence type="ECO:0000259" key="4">
    <source>
        <dbReference type="Pfam" id="PF07859"/>
    </source>
</evidence>
<dbReference type="AlphaFoldDB" id="A0AAF0YKR1"/>
<dbReference type="EMBL" id="CP086720">
    <property type="protein sequence ID" value="WOO86191.1"/>
    <property type="molecule type" value="Genomic_DNA"/>
</dbReference>
<keyword evidence="3" id="KW-0812">Transmembrane</keyword>
<dbReference type="GeneID" id="87812838"/>
<sequence length="646" mass="71634">MPDGTFVEKKGSPAPSREANHSPVIDDDWGEMTSEAIMERCSHHAPRNAFVRNPLLRRAYLLLFVLCTLLVLVPLWTLLYLPRANRPRRSWTLKRCLRVRWSRRLCAVVARCEIDYLGRDLSVDLDPQTLEWSHPVTLQPAPAHWLRGHPAAMLEKLHQSRGNWVPHFVHRYRAAKAGVWGRWNPPAHAPPATPYNFAPVPAFWYTGRKVTPTSRPRARHPGDPVLLLFHGGGYVLGTAAESDLTSSIAKAAVQHTPVRHILSVDYRLAGAGPWPLPLLDAISAYHHIVKVDGVDECDLLLGGDSAGAHLALALARYLRDEGRALGLNGPRGIIALSPWSDIGFTHSWGEDAFARNAESDTIDNSLGPFAVSLLLRALPASLMHTNTYLSPSSQLIPPASTGPNSFENFPPVFIVCGGAERLENEIHELFHRILLARNKPLRGVGDELVVRPDAVHDFMIFPHFADEAAVVFEHMDDWLRQLLLSDSESDGEAEAAGALAEEVFAKSPELFATSPKLQAALARRESHRASRAARASLLVGKSPRLRPYRDTPRLMYGDMQAEGLHLIDIPPLDLDALHLPQSAAEIFTPFTSQMEKGEWDFGEADEGWYEGGGSGDDEEEVEEEEEVTPPPLALPPPAKIQPRRRR</sequence>
<feature type="compositionally biased region" description="Pro residues" evidence="2">
    <location>
        <begin position="628"/>
        <end position="639"/>
    </location>
</feature>
<dbReference type="Proteomes" id="UP000827549">
    <property type="component" value="Chromosome 7"/>
</dbReference>
<dbReference type="PANTHER" id="PTHR48081:SF26">
    <property type="entry name" value="ALPHA_BETA HYDROLASE FOLD-3 DOMAIN-CONTAINING PROTEIN"/>
    <property type="match status" value="1"/>
</dbReference>
<feature type="transmembrane region" description="Helical" evidence="3">
    <location>
        <begin position="59"/>
        <end position="81"/>
    </location>
</feature>
<keyword evidence="1 5" id="KW-0378">Hydrolase</keyword>
<evidence type="ECO:0000256" key="1">
    <source>
        <dbReference type="ARBA" id="ARBA00022801"/>
    </source>
</evidence>
<protein>
    <submittedName>
        <fullName evidence="5">Steryl acetyl hydrolase 1</fullName>
    </submittedName>
</protein>
<proteinExistence type="predicted"/>
<dbReference type="Pfam" id="PF07859">
    <property type="entry name" value="Abhydrolase_3"/>
    <property type="match status" value="1"/>
</dbReference>
<dbReference type="PANTHER" id="PTHR48081">
    <property type="entry name" value="AB HYDROLASE SUPERFAMILY PROTEIN C4A8.06C"/>
    <property type="match status" value="1"/>
</dbReference>
<evidence type="ECO:0000256" key="3">
    <source>
        <dbReference type="SAM" id="Phobius"/>
    </source>
</evidence>
<feature type="compositionally biased region" description="Basic and acidic residues" evidence="2">
    <location>
        <begin position="1"/>
        <end position="11"/>
    </location>
</feature>
<dbReference type="GO" id="GO:0016787">
    <property type="term" value="F:hydrolase activity"/>
    <property type="evidence" value="ECO:0007669"/>
    <property type="project" value="UniProtKB-KW"/>
</dbReference>
<feature type="compositionally biased region" description="Acidic residues" evidence="2">
    <location>
        <begin position="615"/>
        <end position="627"/>
    </location>
</feature>
<dbReference type="RefSeq" id="XP_062632217.1">
    <property type="nucleotide sequence ID" value="XM_062776233.1"/>
</dbReference>
<dbReference type="InterPro" id="IPR013094">
    <property type="entry name" value="AB_hydrolase_3"/>
</dbReference>